<keyword evidence="7 8" id="KW-0413">Isomerase</keyword>
<comment type="caution">
    <text evidence="8">The sequence shown here is derived from an EMBL/GenBank/DDBJ whole genome shotgun (WGS) entry which is preliminary data.</text>
</comment>
<evidence type="ECO:0000256" key="6">
    <source>
        <dbReference type="PIRSR" id="PIRSR600888-3"/>
    </source>
</evidence>
<keyword evidence="9" id="KW-1185">Reference proteome</keyword>
<dbReference type="RefSeq" id="WP_004155558.1">
    <property type="nucleotide sequence ID" value="NZ_AAWS01000009.1"/>
</dbReference>
<dbReference type="CDD" id="cd00438">
    <property type="entry name" value="cupin_RmlC"/>
    <property type="match status" value="1"/>
</dbReference>
<proteinExistence type="inferred from homology"/>
<comment type="function">
    <text evidence="2 7">Catalyzes the epimerization of the C3' and C5'positions of dTDP-6-deoxy-D-xylo-4-hexulose, forming dTDP-6-deoxy-L-lyxo-4-hexulose.</text>
</comment>
<evidence type="ECO:0000256" key="2">
    <source>
        <dbReference type="ARBA" id="ARBA00001997"/>
    </source>
</evidence>
<dbReference type="EC" id="5.1.3.13" evidence="3 7"/>
<dbReference type="InterPro" id="IPR014710">
    <property type="entry name" value="RmlC-like_jellyroll"/>
</dbReference>
<dbReference type="PANTHER" id="PTHR21047:SF2">
    <property type="entry name" value="THYMIDINE DIPHOSPHO-4-KETO-RHAMNOSE 3,5-EPIMERASE"/>
    <property type="match status" value="1"/>
</dbReference>
<comment type="similarity">
    <text evidence="7">Belongs to the dTDP-4-dehydrorhamnose 3,5-epimerase family.</text>
</comment>
<dbReference type="SUPFAM" id="SSF51182">
    <property type="entry name" value="RmlC-like cupins"/>
    <property type="match status" value="1"/>
</dbReference>
<evidence type="ECO:0000256" key="5">
    <source>
        <dbReference type="PIRSR" id="PIRSR600888-1"/>
    </source>
</evidence>
<evidence type="ECO:0000256" key="4">
    <source>
        <dbReference type="ARBA" id="ARBA00019595"/>
    </source>
</evidence>
<reference evidence="8 9" key="1">
    <citation type="submission" date="2007-01" db="EMBL/GenBank/DDBJ databases">
        <authorList>
            <person name="Haygood M."/>
            <person name="Podell S."/>
            <person name="Anderson C."/>
            <person name="Hopkinson B."/>
            <person name="Roe K."/>
            <person name="Barbeau K."/>
            <person name="Gaasterland T."/>
            <person name="Ferriera S."/>
            <person name="Johnson J."/>
            <person name="Kravitz S."/>
            <person name="Beeson K."/>
            <person name="Sutton G."/>
            <person name="Rogers Y.-H."/>
            <person name="Friedman R."/>
            <person name="Frazier M."/>
            <person name="Venter J.C."/>
        </authorList>
    </citation>
    <scope>NUCLEOTIDE SEQUENCE [LARGE SCALE GENOMIC DNA]</scope>
    <source>
        <strain evidence="8 9">ATCC 23134</strain>
    </source>
</reference>
<sequence length="183" mass="20799">MPFTETPLKDLWLFEPRIFEDDRGYFYESFNQNEFTKATGITSPFIQDNHSFSKKGVLRGLHFQKPPHAQAKLIKVIQGTIWDVVVDLRKDSPTFSQHLGFELSAGNKKQLYVPQGFAHGFIVLSDSAEVLYKCDNFYAPQAESGIIYNDSDLAIDWKIDSSNIIISEKDAVLATFQPSNIPF</sequence>
<evidence type="ECO:0000256" key="1">
    <source>
        <dbReference type="ARBA" id="ARBA00001298"/>
    </source>
</evidence>
<evidence type="ECO:0000313" key="9">
    <source>
        <dbReference type="Proteomes" id="UP000004095"/>
    </source>
</evidence>
<dbReference type="Gene3D" id="2.60.120.10">
    <property type="entry name" value="Jelly Rolls"/>
    <property type="match status" value="1"/>
</dbReference>
<dbReference type="GO" id="GO:0005829">
    <property type="term" value="C:cytosol"/>
    <property type="evidence" value="ECO:0007669"/>
    <property type="project" value="TreeGrafter"/>
</dbReference>
<dbReference type="GO" id="GO:0008830">
    <property type="term" value="F:dTDP-4-dehydrorhamnose 3,5-epimerase activity"/>
    <property type="evidence" value="ECO:0007669"/>
    <property type="project" value="UniProtKB-UniRule"/>
</dbReference>
<dbReference type="InterPro" id="IPR000888">
    <property type="entry name" value="RmlC-like"/>
</dbReference>
<gene>
    <name evidence="8" type="ORF">M23134_05646</name>
</gene>
<comment type="catalytic activity">
    <reaction evidence="1 7">
        <text>dTDP-4-dehydro-6-deoxy-alpha-D-glucose = dTDP-4-dehydro-beta-L-rhamnose</text>
        <dbReference type="Rhea" id="RHEA:16969"/>
        <dbReference type="ChEBI" id="CHEBI:57649"/>
        <dbReference type="ChEBI" id="CHEBI:62830"/>
        <dbReference type="EC" id="5.1.3.13"/>
    </reaction>
</comment>
<dbReference type="eggNOG" id="COG1898">
    <property type="taxonomic scope" value="Bacteria"/>
</dbReference>
<dbReference type="InterPro" id="IPR011051">
    <property type="entry name" value="RmlC_Cupin_sf"/>
</dbReference>
<name>A1ZIA6_MICM2</name>
<dbReference type="EMBL" id="AAWS01000009">
    <property type="protein sequence ID" value="EAY29774.1"/>
    <property type="molecule type" value="Genomic_DNA"/>
</dbReference>
<dbReference type="GO" id="GO:0000271">
    <property type="term" value="P:polysaccharide biosynthetic process"/>
    <property type="evidence" value="ECO:0007669"/>
    <property type="project" value="TreeGrafter"/>
</dbReference>
<dbReference type="NCBIfam" id="TIGR01221">
    <property type="entry name" value="rmlC"/>
    <property type="match status" value="1"/>
</dbReference>
<organism evidence="8 9">
    <name type="scientific">Microscilla marina ATCC 23134</name>
    <dbReference type="NCBI Taxonomy" id="313606"/>
    <lineage>
        <taxon>Bacteria</taxon>
        <taxon>Pseudomonadati</taxon>
        <taxon>Bacteroidota</taxon>
        <taxon>Cytophagia</taxon>
        <taxon>Cytophagales</taxon>
        <taxon>Microscillaceae</taxon>
        <taxon>Microscilla</taxon>
    </lineage>
</organism>
<comment type="subunit">
    <text evidence="7">Homodimer.</text>
</comment>
<evidence type="ECO:0000256" key="3">
    <source>
        <dbReference type="ARBA" id="ARBA00012098"/>
    </source>
</evidence>
<dbReference type="OrthoDB" id="9800680at2"/>
<feature type="site" description="Participates in a stacking interaction with the thymidine ring of dTDP-4-oxo-6-deoxyglucose" evidence="6">
    <location>
        <position position="138"/>
    </location>
</feature>
<feature type="active site" description="Proton donor" evidence="5">
    <location>
        <position position="132"/>
    </location>
</feature>
<accession>A1ZIA6</accession>
<dbReference type="GO" id="GO:0019305">
    <property type="term" value="P:dTDP-rhamnose biosynthetic process"/>
    <property type="evidence" value="ECO:0007669"/>
    <property type="project" value="UniProtKB-UniRule"/>
</dbReference>
<evidence type="ECO:0000256" key="7">
    <source>
        <dbReference type="RuleBase" id="RU364069"/>
    </source>
</evidence>
<dbReference type="Proteomes" id="UP000004095">
    <property type="component" value="Unassembled WGS sequence"/>
</dbReference>
<dbReference type="AlphaFoldDB" id="A1ZIA6"/>
<evidence type="ECO:0000313" key="8">
    <source>
        <dbReference type="EMBL" id="EAY29774.1"/>
    </source>
</evidence>
<protein>
    <recommendedName>
        <fullName evidence="4 7">dTDP-4-dehydrorhamnose 3,5-epimerase</fullName>
        <ecNumber evidence="3 7">5.1.3.13</ecNumber>
    </recommendedName>
    <alternativeName>
        <fullName evidence="7">Thymidine diphospho-4-keto-rhamnose 3,5-epimerase</fullName>
    </alternativeName>
</protein>
<feature type="active site" description="Proton acceptor" evidence="5">
    <location>
        <position position="62"/>
    </location>
</feature>
<comment type="pathway">
    <text evidence="7">Carbohydrate biosynthesis; dTDP-L-rhamnose biosynthesis.</text>
</comment>
<dbReference type="UniPathway" id="UPA00124"/>
<dbReference type="Pfam" id="PF00908">
    <property type="entry name" value="dTDP_sugar_isom"/>
    <property type="match status" value="1"/>
</dbReference>
<dbReference type="PANTHER" id="PTHR21047">
    <property type="entry name" value="DTDP-6-DEOXY-D-GLUCOSE-3,5 EPIMERASE"/>
    <property type="match status" value="1"/>
</dbReference>